<dbReference type="CDD" id="cd09898">
    <property type="entry name" value="H3TH_53EXO"/>
    <property type="match status" value="1"/>
</dbReference>
<dbReference type="Gene3D" id="1.20.1060.10">
    <property type="entry name" value="Taq DNA Polymerase, Chain T, domain 4"/>
    <property type="match status" value="1"/>
</dbReference>
<keyword evidence="8" id="KW-0238">DNA-binding</keyword>
<dbReference type="AlphaFoldDB" id="A0A1G2T7H6"/>
<organism evidence="13 14">
    <name type="scientific">Candidatus Zambryskibacteria bacterium RIFCSPHIGHO2_02_38_10.5</name>
    <dbReference type="NCBI Taxonomy" id="1802742"/>
    <lineage>
        <taxon>Bacteria</taxon>
        <taxon>Candidatus Zambryskiibacteriota</taxon>
    </lineage>
</organism>
<dbReference type="Gene3D" id="1.10.150.20">
    <property type="entry name" value="5' to 3' exonuclease, C-terminal subdomain"/>
    <property type="match status" value="2"/>
</dbReference>
<dbReference type="Pfam" id="PF01367">
    <property type="entry name" value="5_3_exonuc"/>
    <property type="match status" value="1"/>
</dbReference>
<dbReference type="InterPro" id="IPR036279">
    <property type="entry name" value="5-3_exonuclease_C_sf"/>
</dbReference>
<evidence type="ECO:0000256" key="5">
    <source>
        <dbReference type="ARBA" id="ARBA00022705"/>
    </source>
</evidence>
<dbReference type="CDD" id="cd08637">
    <property type="entry name" value="DNA_pol_A_pol_I_C"/>
    <property type="match status" value="1"/>
</dbReference>
<dbReference type="Pfam" id="PF00476">
    <property type="entry name" value="DNA_pol_A"/>
    <property type="match status" value="1"/>
</dbReference>
<evidence type="ECO:0000256" key="8">
    <source>
        <dbReference type="ARBA" id="ARBA00023125"/>
    </source>
</evidence>
<dbReference type="Proteomes" id="UP000179264">
    <property type="component" value="Unassembled WGS sequence"/>
</dbReference>
<reference evidence="13 14" key="1">
    <citation type="journal article" date="2016" name="Nat. Commun.">
        <title>Thousands of microbial genomes shed light on interconnected biogeochemical processes in an aquifer system.</title>
        <authorList>
            <person name="Anantharaman K."/>
            <person name="Brown C.T."/>
            <person name="Hug L.A."/>
            <person name="Sharon I."/>
            <person name="Castelle C.J."/>
            <person name="Probst A.J."/>
            <person name="Thomas B.C."/>
            <person name="Singh A."/>
            <person name="Wilkins M.J."/>
            <person name="Karaoz U."/>
            <person name="Brodie E.L."/>
            <person name="Williams K.H."/>
            <person name="Hubbard S.S."/>
            <person name="Banfield J.F."/>
        </authorList>
    </citation>
    <scope>NUCLEOTIDE SEQUENCE [LARGE SCALE GENOMIC DNA]</scope>
</reference>
<dbReference type="InterPro" id="IPR002298">
    <property type="entry name" value="DNA_polymerase_A"/>
</dbReference>
<evidence type="ECO:0000259" key="11">
    <source>
        <dbReference type="SMART" id="SM00475"/>
    </source>
</evidence>
<dbReference type="InterPro" id="IPR043502">
    <property type="entry name" value="DNA/RNA_pol_sf"/>
</dbReference>
<dbReference type="Pfam" id="PF02739">
    <property type="entry name" value="5_3_exonuc_N"/>
    <property type="match status" value="1"/>
</dbReference>
<dbReference type="EMBL" id="MHVL01000025">
    <property type="protein sequence ID" value="OHA93210.1"/>
    <property type="molecule type" value="Genomic_DNA"/>
</dbReference>
<comment type="caution">
    <text evidence="13">The sequence shown here is derived from an EMBL/GenBank/DDBJ whole genome shotgun (WGS) entry which is preliminary data.</text>
</comment>
<dbReference type="FunFam" id="1.20.1060.10:FF:000001">
    <property type="entry name" value="DNA polymerase I"/>
    <property type="match status" value="1"/>
</dbReference>
<dbReference type="Gene3D" id="3.40.50.1010">
    <property type="entry name" value="5'-nuclease"/>
    <property type="match status" value="1"/>
</dbReference>
<evidence type="ECO:0000259" key="12">
    <source>
        <dbReference type="SMART" id="SM00482"/>
    </source>
</evidence>
<dbReference type="EC" id="2.7.7.7" evidence="2"/>
<sequence length="789" mass="89027">MPNKTKNKKTLALLDVHAILHRAYHALPEFESNKGEPTGALYGLCTMLIKLVKDVKPDYIVACYDLPEPTQRHEVYADYKAGRKKIDDNLVTQLERSKDVFTAMHIPMYSSPGFEADDMLGTIVEQVQNMSKGLFDIDIVISSGDMDTMQLVSGDKVRVYTLKKGIKDTIIYNEAGVKERFGFLPKFLTDFKGLRGDPSDNIIGISGIGEKTATELIVNFGSIEDIYNKLKKQPKSFEKAGIKKRIIELLKEGEEEALFSKMLATIRRDAPIHFVLPEKVWREDVDMVKVQKLFAEFEFRQLGVKVAEVLSLDLPANSAGTESPDDIAEVGLLLWVVDSNKTSPLLDDILSYTRTETLIDARKTLKKTIQEQGLTFVAETIEKPLVPIIKKMKVSGVKIDVERLRLLSKKYHAELESLGKQIWKIVGQEFNIASPKQLGEMLFVKMGLKPKNQKKTASGGFSTKESELEKLRDEHPIAGLVLEYRELAKLLGTYIDTIPTQVAEDGRLHADFLQTGTTTGRMGCENPNLQNIPNKTELGLEIRKSFIAEKSYKLVAFDYSQIELRIAAFLSGDKKLLQIFKKGLDVHTAVASEVFAVPPSEVTKDMRRKAKVINFGVMYGMGVTALQKNIGTGREEAKIFLDNYFQKFLGLAEYLEKVKRETAQKGYTETFFGRRRYFPDIRSKLPFMRASAERMAVNAPIQGTEADIIKLAMIEIDQFLESRDLKKDVKLLLQVHDELVYEVNEEVVKSIAPEIQKIMENIILPEKIFGIKITTNVSVGDNWGEMVQM</sequence>
<keyword evidence="6" id="KW-0227">DNA damage</keyword>
<evidence type="ECO:0000313" key="13">
    <source>
        <dbReference type="EMBL" id="OHA93210.1"/>
    </source>
</evidence>
<dbReference type="InterPro" id="IPR019760">
    <property type="entry name" value="DNA-dir_DNA_pol_A_CS"/>
</dbReference>
<dbReference type="FunFam" id="1.10.150.20:FF:000003">
    <property type="entry name" value="DNA polymerase I"/>
    <property type="match status" value="1"/>
</dbReference>
<dbReference type="InterPro" id="IPR002421">
    <property type="entry name" value="5-3_exonuclease"/>
</dbReference>
<dbReference type="SUPFAM" id="SSF56672">
    <property type="entry name" value="DNA/RNA polymerases"/>
    <property type="match status" value="1"/>
</dbReference>
<dbReference type="PROSITE" id="PS00447">
    <property type="entry name" value="DNA_POLYMERASE_A"/>
    <property type="match status" value="1"/>
</dbReference>
<dbReference type="GO" id="GO:0003677">
    <property type="term" value="F:DNA binding"/>
    <property type="evidence" value="ECO:0007669"/>
    <property type="project" value="UniProtKB-KW"/>
</dbReference>
<comment type="catalytic activity">
    <reaction evidence="10">
        <text>DNA(n) + a 2'-deoxyribonucleoside 5'-triphosphate = DNA(n+1) + diphosphate</text>
        <dbReference type="Rhea" id="RHEA:22508"/>
        <dbReference type="Rhea" id="RHEA-COMP:17339"/>
        <dbReference type="Rhea" id="RHEA-COMP:17340"/>
        <dbReference type="ChEBI" id="CHEBI:33019"/>
        <dbReference type="ChEBI" id="CHEBI:61560"/>
        <dbReference type="ChEBI" id="CHEBI:173112"/>
        <dbReference type="EC" id="2.7.7.7"/>
    </reaction>
</comment>
<evidence type="ECO:0000256" key="7">
    <source>
        <dbReference type="ARBA" id="ARBA00022932"/>
    </source>
</evidence>
<dbReference type="Gene3D" id="3.30.70.370">
    <property type="match status" value="1"/>
</dbReference>
<feature type="domain" description="DNA-directed DNA polymerase family A palm" evidence="12">
    <location>
        <begin position="539"/>
        <end position="747"/>
    </location>
</feature>
<keyword evidence="7" id="KW-0239">DNA-directed DNA polymerase</keyword>
<evidence type="ECO:0000313" key="14">
    <source>
        <dbReference type="Proteomes" id="UP000179264"/>
    </source>
</evidence>
<feature type="domain" description="5'-3' exonuclease" evidence="11">
    <location>
        <begin position="8"/>
        <end position="282"/>
    </location>
</feature>
<dbReference type="PANTHER" id="PTHR10133">
    <property type="entry name" value="DNA POLYMERASE I"/>
    <property type="match status" value="1"/>
</dbReference>
<evidence type="ECO:0000256" key="6">
    <source>
        <dbReference type="ARBA" id="ARBA00022763"/>
    </source>
</evidence>
<comment type="similarity">
    <text evidence="1">Belongs to the DNA polymerase type-A family.</text>
</comment>
<evidence type="ECO:0000256" key="3">
    <source>
        <dbReference type="ARBA" id="ARBA00022679"/>
    </source>
</evidence>
<keyword evidence="5" id="KW-0235">DNA replication</keyword>
<dbReference type="PRINTS" id="PR00868">
    <property type="entry name" value="DNAPOLI"/>
</dbReference>
<dbReference type="CDD" id="cd09859">
    <property type="entry name" value="PIN_53EXO"/>
    <property type="match status" value="1"/>
</dbReference>
<dbReference type="InterPro" id="IPR020045">
    <property type="entry name" value="DNA_polI_H3TH"/>
</dbReference>
<dbReference type="GO" id="GO:0003887">
    <property type="term" value="F:DNA-directed DNA polymerase activity"/>
    <property type="evidence" value="ECO:0007669"/>
    <property type="project" value="UniProtKB-KW"/>
</dbReference>
<evidence type="ECO:0000256" key="4">
    <source>
        <dbReference type="ARBA" id="ARBA00022695"/>
    </source>
</evidence>
<dbReference type="FunFam" id="1.10.150.20:FF:000002">
    <property type="entry name" value="DNA polymerase I"/>
    <property type="match status" value="1"/>
</dbReference>
<dbReference type="SMART" id="SM00475">
    <property type="entry name" value="53EXOc"/>
    <property type="match status" value="1"/>
</dbReference>
<dbReference type="SUPFAM" id="SSF47807">
    <property type="entry name" value="5' to 3' exonuclease, C-terminal subdomain"/>
    <property type="match status" value="1"/>
</dbReference>
<evidence type="ECO:0000256" key="9">
    <source>
        <dbReference type="ARBA" id="ARBA00023204"/>
    </source>
</evidence>
<name>A0A1G2T7H6_9BACT</name>
<evidence type="ECO:0000256" key="2">
    <source>
        <dbReference type="ARBA" id="ARBA00012417"/>
    </source>
</evidence>
<dbReference type="InterPro" id="IPR001098">
    <property type="entry name" value="DNA-dir_DNA_pol_A_palm_dom"/>
</dbReference>
<proteinExistence type="inferred from homology"/>
<dbReference type="InterPro" id="IPR020046">
    <property type="entry name" value="5-3_exonucl_a-hlix_arch_N"/>
</dbReference>
<dbReference type="GO" id="GO:0006302">
    <property type="term" value="P:double-strand break repair"/>
    <property type="evidence" value="ECO:0007669"/>
    <property type="project" value="TreeGrafter"/>
</dbReference>
<keyword evidence="9" id="KW-0234">DNA repair</keyword>
<gene>
    <name evidence="13" type="ORF">A2W58_02600</name>
</gene>
<dbReference type="InterPro" id="IPR029060">
    <property type="entry name" value="PIN-like_dom_sf"/>
</dbReference>
<dbReference type="GO" id="GO:0008409">
    <property type="term" value="F:5'-3' exonuclease activity"/>
    <property type="evidence" value="ECO:0007669"/>
    <property type="project" value="InterPro"/>
</dbReference>
<evidence type="ECO:0000256" key="1">
    <source>
        <dbReference type="ARBA" id="ARBA00007705"/>
    </source>
</evidence>
<dbReference type="SUPFAM" id="SSF88723">
    <property type="entry name" value="PIN domain-like"/>
    <property type="match status" value="1"/>
</dbReference>
<keyword evidence="3" id="KW-0808">Transferase</keyword>
<keyword evidence="4" id="KW-0548">Nucleotidyltransferase</keyword>
<protein>
    <recommendedName>
        <fullName evidence="2">DNA-directed DNA polymerase</fullName>
        <ecNumber evidence="2">2.7.7.7</ecNumber>
    </recommendedName>
</protein>
<evidence type="ECO:0000256" key="10">
    <source>
        <dbReference type="ARBA" id="ARBA00049244"/>
    </source>
</evidence>
<accession>A0A1G2T7H6</accession>
<dbReference type="GO" id="GO:0006261">
    <property type="term" value="P:DNA-templated DNA replication"/>
    <property type="evidence" value="ECO:0007669"/>
    <property type="project" value="InterPro"/>
</dbReference>
<dbReference type="PANTHER" id="PTHR10133:SF27">
    <property type="entry name" value="DNA POLYMERASE NU"/>
    <property type="match status" value="1"/>
</dbReference>
<dbReference type="SMART" id="SM00279">
    <property type="entry name" value="HhH2"/>
    <property type="match status" value="1"/>
</dbReference>
<dbReference type="InterPro" id="IPR008918">
    <property type="entry name" value="HhH2"/>
</dbReference>
<dbReference type="SMART" id="SM00482">
    <property type="entry name" value="POLAc"/>
    <property type="match status" value="1"/>
</dbReference>